<dbReference type="PANTHER" id="PTHR35580:SF1">
    <property type="entry name" value="PHYTASE-LIKE DOMAIN-CONTAINING PROTEIN"/>
    <property type="match status" value="1"/>
</dbReference>
<sequence>MKAHFLSFILIFLGHLCLAQTSWQNAHQTPFFPNAVAVDATGHSYVLSSFSGSLALGATTLVSQGQSDLVLAKYTSTGALLWATNIGGAGANAYGKGLAVDAQGNCYLTGGFSGTLNYHTGGATLTTLYPGHTGTFDQIIVAKCAPNGTVLWARQGGSADYASWGNAVAIDAVGNCFVTGRLSGSTVVFGHLTLRGPGSRQIFAAAYDANGTVQWVLPMSSFLNNAGTGIAADGIGNCYVTGSFHGQLILSTTGAMLLQAPPGNAIFLLKIKAKHGKLQWAQQASSSLGEAEPAGLTADRHGNCYLTGTFRGTASFGSVTTTDSPNLRAFLAHYTSNGRPQWARAIGTDSRGMAVVSNTTGIYALVNHEAPSSYLSIAAFDDEGTLEREYTNGGTGSAFGTSLGVGAQRNLAVAGIFSGSVAFGSHALAGPANSNFVARLNANVASKTLPITGSASPETLQLYPNPAKDNLTLIIPTGWRQDAVQAALYNRFGQTVLQHTVSSPDANPTLRLDLGQLPSGLYTLRLTGSGKTLSQQVAVE</sequence>
<gene>
    <name evidence="3" type="ORF">GCM10023186_22520</name>
</gene>
<keyword evidence="4" id="KW-1185">Reference proteome</keyword>
<evidence type="ECO:0000313" key="3">
    <source>
        <dbReference type="EMBL" id="GAA4382353.1"/>
    </source>
</evidence>
<dbReference type="InterPro" id="IPR011047">
    <property type="entry name" value="Quinoprotein_ADH-like_sf"/>
</dbReference>
<dbReference type="Proteomes" id="UP001500454">
    <property type="component" value="Unassembled WGS sequence"/>
</dbReference>
<evidence type="ECO:0000259" key="2">
    <source>
        <dbReference type="Pfam" id="PF18962"/>
    </source>
</evidence>
<name>A0ABP8IZS2_9BACT</name>
<evidence type="ECO:0000313" key="4">
    <source>
        <dbReference type="Proteomes" id="UP001500454"/>
    </source>
</evidence>
<dbReference type="Pfam" id="PF18962">
    <property type="entry name" value="Por_Secre_tail"/>
    <property type="match status" value="1"/>
</dbReference>
<dbReference type="EMBL" id="BAABHA010000006">
    <property type="protein sequence ID" value="GAA4382353.1"/>
    <property type="molecule type" value="Genomic_DNA"/>
</dbReference>
<dbReference type="PANTHER" id="PTHR35580">
    <property type="entry name" value="CELL SURFACE GLYCOPROTEIN (S-LAYER PROTEIN)-LIKE PROTEIN"/>
    <property type="match status" value="1"/>
</dbReference>
<dbReference type="InterPro" id="IPR010620">
    <property type="entry name" value="SBBP_repeat"/>
</dbReference>
<feature type="signal peptide" evidence="1">
    <location>
        <begin position="1"/>
        <end position="19"/>
    </location>
</feature>
<organism evidence="3 4">
    <name type="scientific">Hymenobacter koreensis</name>
    <dbReference type="NCBI Taxonomy" id="1084523"/>
    <lineage>
        <taxon>Bacteria</taxon>
        <taxon>Pseudomonadati</taxon>
        <taxon>Bacteroidota</taxon>
        <taxon>Cytophagia</taxon>
        <taxon>Cytophagales</taxon>
        <taxon>Hymenobacteraceae</taxon>
        <taxon>Hymenobacter</taxon>
    </lineage>
</organism>
<dbReference type="InterPro" id="IPR052918">
    <property type="entry name" value="Motility_Chemotaxis_Reg"/>
</dbReference>
<accession>A0ABP8IZS2</accession>
<dbReference type="SUPFAM" id="SSF50998">
    <property type="entry name" value="Quinoprotein alcohol dehydrogenase-like"/>
    <property type="match status" value="1"/>
</dbReference>
<dbReference type="RefSeq" id="WP_345224233.1">
    <property type="nucleotide sequence ID" value="NZ_BAABHA010000006.1"/>
</dbReference>
<reference evidence="4" key="1">
    <citation type="journal article" date="2019" name="Int. J. Syst. Evol. Microbiol.">
        <title>The Global Catalogue of Microorganisms (GCM) 10K type strain sequencing project: providing services to taxonomists for standard genome sequencing and annotation.</title>
        <authorList>
            <consortium name="The Broad Institute Genomics Platform"/>
            <consortium name="The Broad Institute Genome Sequencing Center for Infectious Disease"/>
            <person name="Wu L."/>
            <person name="Ma J."/>
        </authorList>
    </citation>
    <scope>NUCLEOTIDE SEQUENCE [LARGE SCALE GENOMIC DNA]</scope>
    <source>
        <strain evidence="4">JCM 17924</strain>
    </source>
</reference>
<feature type="domain" description="Secretion system C-terminal sorting" evidence="2">
    <location>
        <begin position="462"/>
        <end position="537"/>
    </location>
</feature>
<evidence type="ECO:0000256" key="1">
    <source>
        <dbReference type="SAM" id="SignalP"/>
    </source>
</evidence>
<comment type="caution">
    <text evidence="3">The sequence shown here is derived from an EMBL/GenBank/DDBJ whole genome shotgun (WGS) entry which is preliminary data.</text>
</comment>
<protein>
    <recommendedName>
        <fullName evidence="2">Secretion system C-terminal sorting domain-containing protein</fullName>
    </recommendedName>
</protein>
<dbReference type="NCBIfam" id="TIGR04183">
    <property type="entry name" value="Por_Secre_tail"/>
    <property type="match status" value="1"/>
</dbReference>
<dbReference type="InterPro" id="IPR011042">
    <property type="entry name" value="6-blade_b-propeller_TolB-like"/>
</dbReference>
<feature type="chain" id="PRO_5045674556" description="Secretion system C-terminal sorting domain-containing protein" evidence="1">
    <location>
        <begin position="20"/>
        <end position="540"/>
    </location>
</feature>
<dbReference type="Pfam" id="PF06739">
    <property type="entry name" value="SBBP"/>
    <property type="match status" value="1"/>
</dbReference>
<proteinExistence type="predicted"/>
<dbReference type="Gene3D" id="2.120.10.30">
    <property type="entry name" value="TolB, C-terminal domain"/>
    <property type="match status" value="1"/>
</dbReference>
<keyword evidence="1" id="KW-0732">Signal</keyword>
<dbReference type="InterPro" id="IPR026444">
    <property type="entry name" value="Secre_tail"/>
</dbReference>